<dbReference type="SUPFAM" id="SSF53756">
    <property type="entry name" value="UDP-Glycosyltransferase/glycogen phosphorylase"/>
    <property type="match status" value="1"/>
</dbReference>
<name>A0AA51UNQ0_9EURY</name>
<dbReference type="RefSeq" id="WP_309311233.1">
    <property type="nucleotide sequence ID" value="NZ_CP133592.1"/>
</dbReference>
<dbReference type="GeneID" id="84231358"/>
<dbReference type="EC" id="2.4.-.-" evidence="3"/>
<evidence type="ECO:0000259" key="1">
    <source>
        <dbReference type="Pfam" id="PF00534"/>
    </source>
</evidence>
<dbReference type="InterPro" id="IPR001296">
    <property type="entry name" value="Glyco_trans_1"/>
</dbReference>
<evidence type="ECO:0000313" key="3">
    <source>
        <dbReference type="EMBL" id="WMW25430.1"/>
    </source>
</evidence>
<proteinExistence type="predicted"/>
<organism evidence="3 4">
    <name type="scientific">Methanolobus sediminis</name>
    <dbReference type="NCBI Taxonomy" id="3072978"/>
    <lineage>
        <taxon>Archaea</taxon>
        <taxon>Methanobacteriati</taxon>
        <taxon>Methanobacteriota</taxon>
        <taxon>Stenosarchaea group</taxon>
        <taxon>Methanomicrobia</taxon>
        <taxon>Methanosarcinales</taxon>
        <taxon>Methanosarcinaceae</taxon>
        <taxon>Methanolobus</taxon>
    </lineage>
</organism>
<dbReference type="KEGG" id="mseb:RE474_01535"/>
<dbReference type="PANTHER" id="PTHR45947">
    <property type="entry name" value="SULFOQUINOVOSYL TRANSFERASE SQD2"/>
    <property type="match status" value="1"/>
</dbReference>
<dbReference type="Gene3D" id="3.40.50.2000">
    <property type="entry name" value="Glycogen Phosphorylase B"/>
    <property type="match status" value="2"/>
</dbReference>
<feature type="domain" description="Glycosyl transferase family 1" evidence="1">
    <location>
        <begin position="175"/>
        <end position="335"/>
    </location>
</feature>
<accession>A0AA51UNQ0</accession>
<dbReference type="CDD" id="cd03801">
    <property type="entry name" value="GT4_PimA-like"/>
    <property type="match status" value="1"/>
</dbReference>
<protein>
    <submittedName>
        <fullName evidence="3">Glycosyltransferase family 4 protein</fullName>
        <ecNumber evidence="3">2.4.-.-</ecNumber>
    </submittedName>
</protein>
<dbReference type="EMBL" id="CP133592">
    <property type="protein sequence ID" value="WMW25430.1"/>
    <property type="molecule type" value="Genomic_DNA"/>
</dbReference>
<keyword evidence="4" id="KW-1185">Reference proteome</keyword>
<dbReference type="InterPro" id="IPR028098">
    <property type="entry name" value="Glyco_trans_4-like_N"/>
</dbReference>
<evidence type="ECO:0000313" key="4">
    <source>
        <dbReference type="Proteomes" id="UP001182908"/>
    </source>
</evidence>
<gene>
    <name evidence="3" type="ORF">RE474_01535</name>
</gene>
<dbReference type="PANTHER" id="PTHR45947:SF3">
    <property type="entry name" value="SULFOQUINOVOSYL TRANSFERASE SQD2"/>
    <property type="match status" value="1"/>
</dbReference>
<reference evidence="3 4" key="1">
    <citation type="submission" date="2023-08" db="EMBL/GenBank/DDBJ databases">
        <title>Methanolobus mangrovi sp. nov. and Methanolobus sediminis sp. nov, two novel methylotrophic methanogens isolated from mangrove sediments in China.</title>
        <authorList>
            <person name="Zhou J."/>
        </authorList>
    </citation>
    <scope>NUCLEOTIDE SEQUENCE [LARGE SCALE GENOMIC DNA]</scope>
    <source>
        <strain evidence="3 4">FTZ6</strain>
    </source>
</reference>
<dbReference type="Pfam" id="PF13439">
    <property type="entry name" value="Glyco_transf_4"/>
    <property type="match status" value="1"/>
</dbReference>
<feature type="domain" description="Glycosyltransferase subfamily 4-like N-terminal" evidence="2">
    <location>
        <begin position="44"/>
        <end position="168"/>
    </location>
</feature>
<keyword evidence="3" id="KW-0808">Transferase</keyword>
<dbReference type="AlphaFoldDB" id="A0AA51UNQ0"/>
<dbReference type="InterPro" id="IPR050194">
    <property type="entry name" value="Glycosyltransferase_grp1"/>
</dbReference>
<dbReference type="GO" id="GO:0016757">
    <property type="term" value="F:glycosyltransferase activity"/>
    <property type="evidence" value="ECO:0007669"/>
    <property type="project" value="UniProtKB-KW"/>
</dbReference>
<dbReference type="Proteomes" id="UP001182908">
    <property type="component" value="Chromosome"/>
</dbReference>
<dbReference type="Pfam" id="PF00534">
    <property type="entry name" value="Glycos_transf_1"/>
    <property type="match status" value="1"/>
</dbReference>
<keyword evidence="3" id="KW-0328">Glycosyltransferase</keyword>
<evidence type="ECO:0000259" key="2">
    <source>
        <dbReference type="Pfam" id="PF13439"/>
    </source>
</evidence>
<sequence length="361" mass="40689">MKITLVHDNFDNEQHGIFNHTSNLYSRLSTNPYVDSVYELTPIKNKKIYGLLPISLFQLYHLVAAIKKQNPDIVHIHGTHLPYALLPLVLKNKFITIVTLHGIVALDSKESIRNRLLCKHLIFKYFEKISVRNASFLIAVSPAVKKMIQDMYYPSCNIEVIPNGVNLSDFKLNYNNIKLKHPCIFFIGRLVKTKNIGILIKAFSLVKSKFPNTHLYIAGTGPQISNLKKMVSKYDLTDDVTFLGYIFGDMKISYYKSVDICVVPSKFESFSIVTLEAMASSKAVVASNVGGIPYLVEDGLNGFLFSPSDHVDLCEKISFLLENNNLRKEMGKAGCKKATSFEWDLIVAKTVDCYKSLLGCE</sequence>